<dbReference type="PANTHER" id="PTHR13469">
    <property type="entry name" value="HEXAMETHYLENE BISACETAMIDE INDUCIBLE 1"/>
    <property type="match status" value="1"/>
</dbReference>
<evidence type="ECO:0000256" key="3">
    <source>
        <dbReference type="ARBA" id="ARBA00022491"/>
    </source>
</evidence>
<dbReference type="GO" id="GO:0004861">
    <property type="term" value="F:cyclin-dependent protein serine/threonine kinase inhibitor activity"/>
    <property type="evidence" value="ECO:0007669"/>
    <property type="project" value="InterPro"/>
</dbReference>
<dbReference type="OrthoDB" id="5979777at2759"/>
<accession>A0A6S7G7C6</accession>
<dbReference type="EMBL" id="CACRXK020000393">
    <property type="protein sequence ID" value="CAB3981471.1"/>
    <property type="molecule type" value="Genomic_DNA"/>
</dbReference>
<sequence>MHFTSLTCFKMSETCLGEDSRVSKRKKTRRGRRWRLEEKRKFINEYMKQRKHRVAPSNTTQFLMEDREKVEPILNLSPSSSVSTDNESREENDFEIYAELDNFNEQFFLKDFETTYRQLHRDNLYSLSKIELLEKVKYLESHRDSLEKERQLCCNSTSGINNSLKEPIGDMSDSLKSEFLQLQKENDSLRQENISLKQSTANDMC</sequence>
<keyword evidence="3" id="KW-0678">Repressor</keyword>
<proteinExistence type="inferred from homology"/>
<comment type="subcellular location">
    <subcellularLocation>
        <location evidence="1">Nucleus</location>
    </subcellularLocation>
</comment>
<comment type="similarity">
    <text evidence="2">Belongs to the HEXIM family.</text>
</comment>
<dbReference type="PANTHER" id="PTHR13469:SF8">
    <property type="entry name" value="HEXIM P-TEFB COMPLEX SUBUNIT 1"/>
    <property type="match status" value="1"/>
</dbReference>
<gene>
    <name evidence="8" type="ORF">PACLA_8A021749</name>
</gene>
<name>A0A6S7G7C6_PARCT</name>
<dbReference type="Gene3D" id="6.10.250.2910">
    <property type="match status" value="1"/>
</dbReference>
<organism evidence="8 9">
    <name type="scientific">Paramuricea clavata</name>
    <name type="common">Red gorgonian</name>
    <name type="synonym">Violescent sea-whip</name>
    <dbReference type="NCBI Taxonomy" id="317549"/>
    <lineage>
        <taxon>Eukaryota</taxon>
        <taxon>Metazoa</taxon>
        <taxon>Cnidaria</taxon>
        <taxon>Anthozoa</taxon>
        <taxon>Octocorallia</taxon>
        <taxon>Malacalcyonacea</taxon>
        <taxon>Plexauridae</taxon>
        <taxon>Paramuricea</taxon>
    </lineage>
</organism>
<dbReference type="Pfam" id="PF15313">
    <property type="entry name" value="HEXIM"/>
    <property type="match status" value="1"/>
</dbReference>
<evidence type="ECO:0000256" key="6">
    <source>
        <dbReference type="ARBA" id="ARBA00023163"/>
    </source>
</evidence>
<dbReference type="Proteomes" id="UP001152795">
    <property type="component" value="Unassembled WGS sequence"/>
</dbReference>
<dbReference type="PRINTS" id="PR02094">
    <property type="entry name" value="HEXIMFAMILY"/>
</dbReference>
<dbReference type="GO" id="GO:0000122">
    <property type="term" value="P:negative regulation of transcription by RNA polymerase II"/>
    <property type="evidence" value="ECO:0007669"/>
    <property type="project" value="InterPro"/>
</dbReference>
<dbReference type="GO" id="GO:0097322">
    <property type="term" value="F:7SK snRNA binding"/>
    <property type="evidence" value="ECO:0007669"/>
    <property type="project" value="TreeGrafter"/>
</dbReference>
<evidence type="ECO:0000256" key="7">
    <source>
        <dbReference type="ARBA" id="ARBA00023242"/>
    </source>
</evidence>
<dbReference type="InterPro" id="IPR024872">
    <property type="entry name" value="HEXIM"/>
</dbReference>
<reference evidence="8" key="1">
    <citation type="submission" date="2020-04" db="EMBL/GenBank/DDBJ databases">
        <authorList>
            <person name="Alioto T."/>
            <person name="Alioto T."/>
            <person name="Gomez Garrido J."/>
        </authorList>
    </citation>
    <scope>NUCLEOTIDE SEQUENCE</scope>
    <source>
        <strain evidence="8">A484AB</strain>
    </source>
</reference>
<evidence type="ECO:0000256" key="4">
    <source>
        <dbReference type="ARBA" id="ARBA00023015"/>
    </source>
</evidence>
<keyword evidence="4" id="KW-0805">Transcription regulation</keyword>
<keyword evidence="9" id="KW-1185">Reference proteome</keyword>
<evidence type="ECO:0000256" key="5">
    <source>
        <dbReference type="ARBA" id="ARBA00023054"/>
    </source>
</evidence>
<evidence type="ECO:0000313" key="9">
    <source>
        <dbReference type="Proteomes" id="UP001152795"/>
    </source>
</evidence>
<protein>
    <submittedName>
        <fullName evidence="8">HEXIM1, partial</fullName>
    </submittedName>
</protein>
<dbReference type="AlphaFoldDB" id="A0A6S7G7C6"/>
<keyword evidence="7" id="KW-0539">Nucleus</keyword>
<evidence type="ECO:0000256" key="2">
    <source>
        <dbReference type="ARBA" id="ARBA00008409"/>
    </source>
</evidence>
<dbReference type="GO" id="GO:0005654">
    <property type="term" value="C:nucleoplasm"/>
    <property type="evidence" value="ECO:0007669"/>
    <property type="project" value="TreeGrafter"/>
</dbReference>
<dbReference type="GO" id="GO:0005737">
    <property type="term" value="C:cytoplasm"/>
    <property type="evidence" value="ECO:0007669"/>
    <property type="project" value="InterPro"/>
</dbReference>
<keyword evidence="5" id="KW-0175">Coiled coil</keyword>
<keyword evidence="6" id="KW-0804">Transcription</keyword>
<evidence type="ECO:0000313" key="8">
    <source>
        <dbReference type="EMBL" id="CAB3981471.1"/>
    </source>
</evidence>
<comment type="caution">
    <text evidence="8">The sequence shown here is derived from an EMBL/GenBank/DDBJ whole genome shotgun (WGS) entry which is preliminary data.</text>
</comment>
<evidence type="ECO:0000256" key="1">
    <source>
        <dbReference type="ARBA" id="ARBA00004123"/>
    </source>
</evidence>